<comment type="function">
    <text evidence="7">Supplies octaprenyl diphosphate, the precursor for the side chain of the isoprenoid quinones ubiquinone and menaquinone.</text>
</comment>
<evidence type="ECO:0000256" key="6">
    <source>
        <dbReference type="ARBA" id="ARBA00051506"/>
    </source>
</evidence>
<organism evidence="13 14">
    <name type="scientific">Thiorhodococcus minor</name>
    <dbReference type="NCBI Taxonomy" id="57489"/>
    <lineage>
        <taxon>Bacteria</taxon>
        <taxon>Pseudomonadati</taxon>
        <taxon>Pseudomonadota</taxon>
        <taxon>Gammaproteobacteria</taxon>
        <taxon>Chromatiales</taxon>
        <taxon>Chromatiaceae</taxon>
        <taxon>Thiorhodococcus</taxon>
    </lineage>
</organism>
<dbReference type="Pfam" id="PF00348">
    <property type="entry name" value="polyprenyl_synt"/>
    <property type="match status" value="1"/>
</dbReference>
<protein>
    <recommendedName>
        <fullName evidence="9">Octaprenyl diphosphate synthase</fullName>
        <ecNumber evidence="8">2.5.1.90</ecNumber>
    </recommendedName>
    <alternativeName>
        <fullName evidence="11">All-trans-octaprenyl-diphosphate synthase</fullName>
    </alternativeName>
    <alternativeName>
        <fullName evidence="10">Octaprenyl pyrophosphate synthase</fullName>
    </alternativeName>
</protein>
<proteinExistence type="inferred from homology"/>
<comment type="catalytic activity">
    <reaction evidence="6">
        <text>5 isopentenyl diphosphate + (2E,6E)-farnesyl diphosphate = all-trans-octaprenyl diphosphate + 5 diphosphate</text>
        <dbReference type="Rhea" id="RHEA:27798"/>
        <dbReference type="ChEBI" id="CHEBI:33019"/>
        <dbReference type="ChEBI" id="CHEBI:57711"/>
        <dbReference type="ChEBI" id="CHEBI:128769"/>
        <dbReference type="ChEBI" id="CHEBI:175763"/>
        <dbReference type="EC" id="2.5.1.90"/>
    </reaction>
</comment>
<dbReference type="GO" id="GO:0008299">
    <property type="term" value="P:isoprenoid biosynthetic process"/>
    <property type="evidence" value="ECO:0007669"/>
    <property type="project" value="InterPro"/>
</dbReference>
<dbReference type="SFLD" id="SFLDS00005">
    <property type="entry name" value="Isoprenoid_Synthase_Type_I"/>
    <property type="match status" value="1"/>
</dbReference>
<evidence type="ECO:0000256" key="11">
    <source>
        <dbReference type="ARBA" id="ARBA00083124"/>
    </source>
</evidence>
<evidence type="ECO:0000256" key="3">
    <source>
        <dbReference type="ARBA" id="ARBA00022679"/>
    </source>
</evidence>
<keyword evidence="14" id="KW-1185">Reference proteome</keyword>
<sequence>MDLSTIRRPVAEDSKAVDALILRRLQSDVVLINQIGHYIVNSGGKRLRPLSVLLAARASGYNGERHIDLAAIIEFIHTSTLLHDDVVDGSELRRSRETANTVWGNEASVLVGDFLYSRAFEMMVDVGSMRVMEILAHATNRIAEGEVLQLLNTRDPDTDEARYMEVITRKTATLFEAGTRLGAVLADSPPEIEEAMKEYGLSLGIAFQLVDDALDYSADNAELGKNVGDDLDEGKPTLPIIRAMEVGTEAQRSLLRGAIEQGGRDKIQAVTEAIASTDAIAYTAQLAQEHATRAKDALRILPQSPATEALTVLADFAVSRTY</sequence>
<dbReference type="Gene3D" id="1.10.600.10">
    <property type="entry name" value="Farnesyl Diphosphate Synthase"/>
    <property type="match status" value="1"/>
</dbReference>
<evidence type="ECO:0000256" key="2">
    <source>
        <dbReference type="ARBA" id="ARBA00006706"/>
    </source>
</evidence>
<dbReference type="EMBL" id="JAAIJQ010000025">
    <property type="protein sequence ID" value="NEV62258.1"/>
    <property type="molecule type" value="Genomic_DNA"/>
</dbReference>
<dbReference type="SUPFAM" id="SSF48576">
    <property type="entry name" value="Terpenoid synthases"/>
    <property type="match status" value="1"/>
</dbReference>
<keyword evidence="3 12" id="KW-0808">Transferase</keyword>
<evidence type="ECO:0000256" key="5">
    <source>
        <dbReference type="ARBA" id="ARBA00022842"/>
    </source>
</evidence>
<comment type="similarity">
    <text evidence="2 12">Belongs to the FPP/GGPP synthase family.</text>
</comment>
<evidence type="ECO:0000256" key="9">
    <source>
        <dbReference type="ARBA" id="ARBA00072473"/>
    </source>
</evidence>
<dbReference type="GO" id="GO:0106350">
    <property type="term" value="F:all-trans-octaprenyl-diphosphate synthase activity"/>
    <property type="evidence" value="ECO:0007669"/>
    <property type="project" value="UniProtKB-EC"/>
</dbReference>
<evidence type="ECO:0000256" key="8">
    <source>
        <dbReference type="ARBA" id="ARBA00066511"/>
    </source>
</evidence>
<keyword evidence="5" id="KW-0460">Magnesium</keyword>
<name>A0A6M0JXJ5_9GAMM</name>
<evidence type="ECO:0000256" key="10">
    <source>
        <dbReference type="ARBA" id="ARBA00079637"/>
    </source>
</evidence>
<dbReference type="AlphaFoldDB" id="A0A6M0JXJ5"/>
<dbReference type="PANTHER" id="PTHR12001">
    <property type="entry name" value="GERANYLGERANYL PYROPHOSPHATE SYNTHASE"/>
    <property type="match status" value="1"/>
</dbReference>
<dbReference type="FunFam" id="1.10.600.10:FF:000002">
    <property type="entry name" value="Octaprenyl diphosphate synthase"/>
    <property type="match status" value="1"/>
</dbReference>
<dbReference type="InterPro" id="IPR000092">
    <property type="entry name" value="Polyprenyl_synt"/>
</dbReference>
<evidence type="ECO:0000313" key="14">
    <source>
        <dbReference type="Proteomes" id="UP000483379"/>
    </source>
</evidence>
<dbReference type="InterPro" id="IPR008949">
    <property type="entry name" value="Isoprenoid_synthase_dom_sf"/>
</dbReference>
<comment type="caution">
    <text evidence="13">The sequence shown here is derived from an EMBL/GenBank/DDBJ whole genome shotgun (WGS) entry which is preliminary data.</text>
</comment>
<reference evidence="13 14" key="1">
    <citation type="submission" date="2020-02" db="EMBL/GenBank/DDBJ databases">
        <title>Genome sequences of Thiorhodococcus mannitoliphagus and Thiorhodococcus minor, purple sulfur photosynthetic bacteria in the gammaproteobacterial family, Chromatiaceae.</title>
        <authorList>
            <person name="Aviles F.A."/>
            <person name="Meyer T.E."/>
            <person name="Kyndt J.A."/>
        </authorList>
    </citation>
    <scope>NUCLEOTIDE SEQUENCE [LARGE SCALE GENOMIC DNA]</scope>
    <source>
        <strain evidence="13 14">DSM 11518</strain>
    </source>
</reference>
<accession>A0A6M0JXJ5</accession>
<evidence type="ECO:0000256" key="7">
    <source>
        <dbReference type="ARBA" id="ARBA00055029"/>
    </source>
</evidence>
<keyword evidence="4" id="KW-0479">Metal-binding</keyword>
<dbReference type="CDD" id="cd00685">
    <property type="entry name" value="Trans_IPPS_HT"/>
    <property type="match status" value="1"/>
</dbReference>
<dbReference type="Proteomes" id="UP000483379">
    <property type="component" value="Unassembled WGS sequence"/>
</dbReference>
<dbReference type="RefSeq" id="WP_164452731.1">
    <property type="nucleotide sequence ID" value="NZ_JAAIJQ010000025.1"/>
</dbReference>
<dbReference type="GO" id="GO:0046872">
    <property type="term" value="F:metal ion binding"/>
    <property type="evidence" value="ECO:0007669"/>
    <property type="project" value="UniProtKB-KW"/>
</dbReference>
<evidence type="ECO:0000256" key="1">
    <source>
        <dbReference type="ARBA" id="ARBA00001946"/>
    </source>
</evidence>
<dbReference type="EC" id="2.5.1.90" evidence="8"/>
<evidence type="ECO:0000256" key="4">
    <source>
        <dbReference type="ARBA" id="ARBA00022723"/>
    </source>
</evidence>
<dbReference type="PANTHER" id="PTHR12001:SF69">
    <property type="entry name" value="ALL TRANS-POLYPRENYL-DIPHOSPHATE SYNTHASE PDSS1"/>
    <property type="match status" value="1"/>
</dbReference>
<gene>
    <name evidence="13" type="ORF">G3446_10210</name>
</gene>
<evidence type="ECO:0000313" key="13">
    <source>
        <dbReference type="EMBL" id="NEV62258.1"/>
    </source>
</evidence>
<comment type="cofactor">
    <cofactor evidence="1">
        <name>Mg(2+)</name>
        <dbReference type="ChEBI" id="CHEBI:18420"/>
    </cofactor>
</comment>
<evidence type="ECO:0000256" key="12">
    <source>
        <dbReference type="RuleBase" id="RU004466"/>
    </source>
</evidence>